<dbReference type="Proteomes" id="UP001058860">
    <property type="component" value="Chromosome"/>
</dbReference>
<feature type="domain" description="Acyl-CoA dehydrogenase/oxidase N-terminal" evidence="9">
    <location>
        <begin position="17"/>
        <end position="128"/>
    </location>
</feature>
<dbReference type="InterPro" id="IPR036250">
    <property type="entry name" value="AcylCo_DH-like_C"/>
</dbReference>
<dbReference type="SUPFAM" id="SSF56645">
    <property type="entry name" value="Acyl-CoA dehydrogenase NM domain-like"/>
    <property type="match status" value="1"/>
</dbReference>
<name>A0ABY5PIW7_9ACTN</name>
<dbReference type="InterPro" id="IPR006091">
    <property type="entry name" value="Acyl-CoA_Oxase/DH_mid-dom"/>
</dbReference>
<accession>A0ABY5PIW7</accession>
<proteinExistence type="inferred from homology"/>
<dbReference type="InterPro" id="IPR050741">
    <property type="entry name" value="Acyl-CoA_dehydrogenase"/>
</dbReference>
<dbReference type="InterPro" id="IPR013786">
    <property type="entry name" value="AcylCoA_DH/ox_N"/>
</dbReference>
<evidence type="ECO:0000259" key="9">
    <source>
        <dbReference type="Pfam" id="PF02771"/>
    </source>
</evidence>
<dbReference type="Pfam" id="PF00441">
    <property type="entry name" value="Acyl-CoA_dh_1"/>
    <property type="match status" value="1"/>
</dbReference>
<dbReference type="InterPro" id="IPR009100">
    <property type="entry name" value="AcylCoA_DH/oxidase_NM_dom_sf"/>
</dbReference>
<keyword evidence="11" id="KW-1185">Reference proteome</keyword>
<evidence type="ECO:0000256" key="4">
    <source>
        <dbReference type="ARBA" id="ARBA00022827"/>
    </source>
</evidence>
<dbReference type="CDD" id="cd00567">
    <property type="entry name" value="ACAD"/>
    <property type="match status" value="1"/>
</dbReference>
<comment type="similarity">
    <text evidence="2 6">Belongs to the acyl-CoA dehydrogenase family.</text>
</comment>
<dbReference type="Pfam" id="PF02771">
    <property type="entry name" value="Acyl-CoA_dh_N"/>
    <property type="match status" value="1"/>
</dbReference>
<dbReference type="Gene3D" id="1.20.140.10">
    <property type="entry name" value="Butyryl-CoA Dehydrogenase, subunit A, domain 3"/>
    <property type="match status" value="1"/>
</dbReference>
<keyword evidence="3 6" id="KW-0285">Flavoprotein</keyword>
<sequence length="395" mass="42404">MATVDSTIAAGLPLVQSDEELEIRQAVARICEPFGHLHRREITDIDAADAALRSALAEHGFLAVNIGEEWGGGGLGITALTWVVEEIHAAGLFSGTIALGASVAGRLIERHGTTEQKDTWLRRLASGEVTIAFGITEPDAGLNTHRLRTELRRDGDGYRLKGQKVYTTGAVESDTILVVARFRGEDGELGLPGLALVDSDAEGFSADRIQLAEEWEERTYQTFYDDVYVAPDRLIGGEESGLAALFDGLNPERICVAAAALGYTRLALEKATAYAKERVVWKDPIGAHQAIAHPLAEAQIEHDLAMLMTQKAAALCDADAPEAGYASNIAKFAAARAANLALDRAIQTHGGNGVTAEYGLTALWWPVRAMKIAPVSEEMILNNVAQHTLGLPRSY</sequence>
<keyword evidence="5 6" id="KW-0560">Oxidoreductase</keyword>
<dbReference type="PANTHER" id="PTHR48083:SF1">
    <property type="entry name" value="DEHYDROGENASE, PUTATIVE (AFU_ORTHOLOGUE AFUA_7G06510)-RELATED"/>
    <property type="match status" value="1"/>
</dbReference>
<dbReference type="Gene3D" id="2.40.110.10">
    <property type="entry name" value="Butyryl-CoA Dehydrogenase, subunit A, domain 2"/>
    <property type="match status" value="1"/>
</dbReference>
<dbReference type="EMBL" id="CP088295">
    <property type="protein sequence ID" value="UUY04592.1"/>
    <property type="molecule type" value="Genomic_DNA"/>
</dbReference>
<evidence type="ECO:0000313" key="11">
    <source>
        <dbReference type="Proteomes" id="UP001058860"/>
    </source>
</evidence>
<dbReference type="SUPFAM" id="SSF47203">
    <property type="entry name" value="Acyl-CoA dehydrogenase C-terminal domain-like"/>
    <property type="match status" value="1"/>
</dbReference>
<comment type="cofactor">
    <cofactor evidence="1 6">
        <name>FAD</name>
        <dbReference type="ChEBI" id="CHEBI:57692"/>
    </cofactor>
</comment>
<evidence type="ECO:0000313" key="10">
    <source>
        <dbReference type="EMBL" id="UUY04592.1"/>
    </source>
</evidence>
<evidence type="ECO:0000256" key="5">
    <source>
        <dbReference type="ARBA" id="ARBA00023002"/>
    </source>
</evidence>
<dbReference type="InterPro" id="IPR009075">
    <property type="entry name" value="AcylCo_DH/oxidase_C"/>
</dbReference>
<dbReference type="PANTHER" id="PTHR48083">
    <property type="entry name" value="MEDIUM-CHAIN SPECIFIC ACYL-COA DEHYDROGENASE, MITOCHONDRIAL-RELATED"/>
    <property type="match status" value="1"/>
</dbReference>
<organism evidence="10 11">
    <name type="scientific">Svornostia abyssi</name>
    <dbReference type="NCBI Taxonomy" id="2898438"/>
    <lineage>
        <taxon>Bacteria</taxon>
        <taxon>Bacillati</taxon>
        <taxon>Actinomycetota</taxon>
        <taxon>Thermoleophilia</taxon>
        <taxon>Solirubrobacterales</taxon>
        <taxon>Baekduiaceae</taxon>
        <taxon>Svornostia</taxon>
    </lineage>
</organism>
<dbReference type="RefSeq" id="WP_353865068.1">
    <property type="nucleotide sequence ID" value="NZ_CP088295.1"/>
</dbReference>
<gene>
    <name evidence="10" type="ORF">LRS13_03385</name>
</gene>
<feature type="domain" description="Acyl-CoA dehydrogenase/oxidase C-terminal" evidence="7">
    <location>
        <begin position="240"/>
        <end position="387"/>
    </location>
</feature>
<dbReference type="InterPro" id="IPR037069">
    <property type="entry name" value="AcylCoA_DH/ox_N_sf"/>
</dbReference>
<evidence type="ECO:0000256" key="6">
    <source>
        <dbReference type="RuleBase" id="RU362125"/>
    </source>
</evidence>
<dbReference type="Pfam" id="PF02770">
    <property type="entry name" value="Acyl-CoA_dh_M"/>
    <property type="match status" value="1"/>
</dbReference>
<dbReference type="Gene3D" id="1.10.540.10">
    <property type="entry name" value="Acyl-CoA dehydrogenase/oxidase, N-terminal domain"/>
    <property type="match status" value="1"/>
</dbReference>
<evidence type="ECO:0000259" key="8">
    <source>
        <dbReference type="Pfam" id="PF02770"/>
    </source>
</evidence>
<evidence type="ECO:0000256" key="3">
    <source>
        <dbReference type="ARBA" id="ARBA00022630"/>
    </source>
</evidence>
<evidence type="ECO:0000259" key="7">
    <source>
        <dbReference type="Pfam" id="PF00441"/>
    </source>
</evidence>
<protein>
    <submittedName>
        <fullName evidence="10">Acyl-CoA dehydrogenase family protein</fullName>
    </submittedName>
</protein>
<feature type="domain" description="Acyl-CoA oxidase/dehydrogenase middle" evidence="8">
    <location>
        <begin position="132"/>
        <end position="209"/>
    </location>
</feature>
<reference evidence="11" key="1">
    <citation type="submission" date="2021-11" db="EMBL/GenBank/DDBJ databases">
        <title>Cultivation dependent microbiological survey of springs from the worlds oldest radium mine currently devoted to the extraction of radon-saturated water.</title>
        <authorList>
            <person name="Kapinusova G."/>
            <person name="Smrhova T."/>
            <person name="Strejcek M."/>
            <person name="Suman J."/>
            <person name="Jani K."/>
            <person name="Pajer P."/>
            <person name="Uhlik O."/>
        </authorList>
    </citation>
    <scope>NUCLEOTIDE SEQUENCE [LARGE SCALE GENOMIC DNA]</scope>
    <source>
        <strain evidence="11">J379</strain>
    </source>
</reference>
<evidence type="ECO:0000256" key="1">
    <source>
        <dbReference type="ARBA" id="ARBA00001974"/>
    </source>
</evidence>
<dbReference type="InterPro" id="IPR046373">
    <property type="entry name" value="Acyl-CoA_Oxase/DH_mid-dom_sf"/>
</dbReference>
<evidence type="ECO:0000256" key="2">
    <source>
        <dbReference type="ARBA" id="ARBA00009347"/>
    </source>
</evidence>
<keyword evidence="4 6" id="KW-0274">FAD</keyword>